<dbReference type="AlphaFoldDB" id="A0AAN1WF58"/>
<keyword evidence="5" id="KW-1003">Cell membrane</keyword>
<dbReference type="InterPro" id="IPR006685">
    <property type="entry name" value="MscS_channel_2nd"/>
</dbReference>
<proteinExistence type="inferred from homology"/>
<keyword evidence="5" id="KW-0997">Cell inner membrane</keyword>
<sequence>MHTEAIIFVLLIATAYVIGKKNISRLVERIGHERNISAARTQYVNTVLNIAFTIIAITASGMIIGVGLKDLSVLLGSMFAVLGVALFAQWSILSNVTASIIVFFFFPYRVGDFVKILDGENSLEGTIKEITLFHVILNTADGSLATYPNSLVFQKAVTIQSSQHKPAPITLEPEETQQ</sequence>
<evidence type="ECO:0000256" key="1">
    <source>
        <dbReference type="ARBA" id="ARBA00004370"/>
    </source>
</evidence>
<evidence type="ECO:0000256" key="3">
    <source>
        <dbReference type="ARBA" id="ARBA00022989"/>
    </source>
</evidence>
<comment type="function">
    <text evidence="5">Mechanosensitive channel that participates in the regulation of osmotic pressure changes within the cell, opening in response to stretch forces in the membrane lipid bilayer, without the need for other proteins. Contributes to normal resistance to hypoosmotic shock. Forms an ion channel of 1.0 nanosiemens conductance with a slight preference for anions.</text>
</comment>
<comment type="subcellular location">
    <subcellularLocation>
        <location evidence="5">Cell inner membrane</location>
        <topology evidence="5">Multi-pass membrane protein</topology>
    </subcellularLocation>
    <subcellularLocation>
        <location evidence="1">Membrane</location>
    </subcellularLocation>
</comment>
<keyword evidence="3 5" id="KW-1133">Transmembrane helix</keyword>
<evidence type="ECO:0000256" key="2">
    <source>
        <dbReference type="ARBA" id="ARBA00022692"/>
    </source>
</evidence>
<comment type="subunit">
    <text evidence="5">Homoheptamer.</text>
</comment>
<feature type="domain" description="Mechanosensitive ion channel MscS" evidence="6">
    <location>
        <begin position="92"/>
        <end position="157"/>
    </location>
</feature>
<evidence type="ECO:0000256" key="5">
    <source>
        <dbReference type="RuleBase" id="RU369025"/>
    </source>
</evidence>
<keyword evidence="8" id="KW-1185">Reference proteome</keyword>
<comment type="caution">
    <text evidence="5">Lacks conserved residue(s) required for the propagation of feature annotation.</text>
</comment>
<gene>
    <name evidence="7" type="ORF">MARGE09_P0648</name>
</gene>
<dbReference type="InterPro" id="IPR010920">
    <property type="entry name" value="LSM_dom_sf"/>
</dbReference>
<evidence type="ECO:0000259" key="6">
    <source>
        <dbReference type="Pfam" id="PF00924"/>
    </source>
</evidence>
<reference evidence="7 8" key="1">
    <citation type="journal article" date="2022" name="IScience">
        <title>An ultrasensitive nanofiber-based assay for enzymatic hydrolysis and deep-sea microbial degradation of cellulose.</title>
        <authorList>
            <person name="Tsudome M."/>
            <person name="Tachioka M."/>
            <person name="Miyazaki M."/>
            <person name="Uchimura K."/>
            <person name="Tsuda M."/>
            <person name="Takaki Y."/>
            <person name="Deguchi S."/>
        </authorList>
    </citation>
    <scope>NUCLEOTIDE SEQUENCE [LARGE SCALE GENOMIC DNA]</scope>
    <source>
        <strain evidence="7 8">GE09</strain>
    </source>
</reference>
<keyword evidence="2 5" id="KW-0812">Transmembrane</keyword>
<dbReference type="SUPFAM" id="SSF50182">
    <property type="entry name" value="Sm-like ribonucleoproteins"/>
    <property type="match status" value="1"/>
</dbReference>
<comment type="similarity">
    <text evidence="5">Belongs to the MscS (TC 1.A.23) family.</text>
</comment>
<dbReference type="KEGG" id="marq:MARGE09_P0648"/>
<dbReference type="PANTHER" id="PTHR30221">
    <property type="entry name" value="SMALL-CONDUCTANCE MECHANOSENSITIVE CHANNEL"/>
    <property type="match status" value="1"/>
</dbReference>
<feature type="transmembrane region" description="Helical" evidence="5">
    <location>
        <begin position="43"/>
        <end position="66"/>
    </location>
</feature>
<dbReference type="RefSeq" id="WP_236985947.1">
    <property type="nucleotide sequence ID" value="NZ_AP023086.1"/>
</dbReference>
<keyword evidence="5" id="KW-0406">Ion transport</keyword>
<evidence type="ECO:0000313" key="8">
    <source>
        <dbReference type="Proteomes" id="UP001320119"/>
    </source>
</evidence>
<dbReference type="Gene3D" id="2.30.30.60">
    <property type="match status" value="1"/>
</dbReference>
<evidence type="ECO:0000313" key="7">
    <source>
        <dbReference type="EMBL" id="BCD96448.1"/>
    </source>
</evidence>
<dbReference type="PANTHER" id="PTHR30221:SF8">
    <property type="entry name" value="SMALL-CONDUCTANCE MECHANOSENSITIVE CHANNEL"/>
    <property type="match status" value="1"/>
</dbReference>
<dbReference type="EMBL" id="AP023086">
    <property type="protein sequence ID" value="BCD96448.1"/>
    <property type="molecule type" value="Genomic_DNA"/>
</dbReference>
<name>A0AAN1WF58_9GAMM</name>
<dbReference type="InterPro" id="IPR023408">
    <property type="entry name" value="MscS_beta-dom_sf"/>
</dbReference>
<feature type="transmembrane region" description="Helical" evidence="5">
    <location>
        <begin position="78"/>
        <end position="106"/>
    </location>
</feature>
<evidence type="ECO:0000256" key="4">
    <source>
        <dbReference type="ARBA" id="ARBA00023136"/>
    </source>
</evidence>
<dbReference type="GO" id="GO:0005886">
    <property type="term" value="C:plasma membrane"/>
    <property type="evidence" value="ECO:0007669"/>
    <property type="project" value="UniProtKB-SubCell"/>
</dbReference>
<protein>
    <recommendedName>
        <fullName evidence="5">Small-conductance mechanosensitive channel</fullName>
    </recommendedName>
</protein>
<organism evidence="7 8">
    <name type="scientific">Marinagarivorans cellulosilyticus</name>
    <dbReference type="NCBI Taxonomy" id="2721545"/>
    <lineage>
        <taxon>Bacteria</taxon>
        <taxon>Pseudomonadati</taxon>
        <taxon>Pseudomonadota</taxon>
        <taxon>Gammaproteobacteria</taxon>
        <taxon>Cellvibrionales</taxon>
        <taxon>Cellvibrionaceae</taxon>
        <taxon>Marinagarivorans</taxon>
    </lineage>
</organism>
<dbReference type="Proteomes" id="UP001320119">
    <property type="component" value="Chromosome"/>
</dbReference>
<dbReference type="Pfam" id="PF00924">
    <property type="entry name" value="MS_channel_2nd"/>
    <property type="match status" value="1"/>
</dbReference>
<keyword evidence="4 5" id="KW-0472">Membrane</keyword>
<accession>A0AAN1WF58</accession>
<dbReference type="GO" id="GO:0008381">
    <property type="term" value="F:mechanosensitive monoatomic ion channel activity"/>
    <property type="evidence" value="ECO:0007669"/>
    <property type="project" value="InterPro"/>
</dbReference>
<feature type="transmembrane region" description="Helical" evidence="5">
    <location>
        <begin position="6"/>
        <end position="23"/>
    </location>
</feature>
<keyword evidence="5" id="KW-0407">Ion channel</keyword>
<dbReference type="InterPro" id="IPR045275">
    <property type="entry name" value="MscS_archaea/bacteria_type"/>
</dbReference>
<keyword evidence="5" id="KW-0813">Transport</keyword>